<proteinExistence type="inferred from homology"/>
<keyword evidence="5" id="KW-1185">Reference proteome</keyword>
<dbReference type="InterPro" id="IPR006442">
    <property type="entry name" value="Antitoxin_Phd/YefM"/>
</dbReference>
<name>A0ABX1R864_9PSEU</name>
<protein>
    <recommendedName>
        <fullName evidence="2">Antitoxin</fullName>
    </recommendedName>
</protein>
<sequence length="84" mass="9313">MARTIPHRELRNNSSAVLREVQAGETIAVTNNGEVVAMLVPPPRRPGAVLPIRRARVKGGFADLPRTRLDHPLQDDLDDLRGDR</sequence>
<gene>
    <name evidence="4" type="ORF">HF577_05495</name>
</gene>
<dbReference type="SUPFAM" id="SSF143120">
    <property type="entry name" value="YefM-like"/>
    <property type="match status" value="1"/>
</dbReference>
<feature type="compositionally biased region" description="Basic and acidic residues" evidence="3">
    <location>
        <begin position="65"/>
        <end position="84"/>
    </location>
</feature>
<evidence type="ECO:0000256" key="1">
    <source>
        <dbReference type="ARBA" id="ARBA00009981"/>
    </source>
</evidence>
<organism evidence="4 5">
    <name type="scientific">Pseudonocardia xinjiangensis</name>
    <dbReference type="NCBI Taxonomy" id="75289"/>
    <lineage>
        <taxon>Bacteria</taxon>
        <taxon>Bacillati</taxon>
        <taxon>Actinomycetota</taxon>
        <taxon>Actinomycetes</taxon>
        <taxon>Pseudonocardiales</taxon>
        <taxon>Pseudonocardiaceae</taxon>
        <taxon>Pseudonocardia</taxon>
    </lineage>
</organism>
<dbReference type="NCBIfam" id="TIGR01552">
    <property type="entry name" value="phd_fam"/>
    <property type="match status" value="1"/>
</dbReference>
<dbReference type="EMBL" id="JAAXKY010000010">
    <property type="protein sequence ID" value="NMH76558.1"/>
    <property type="molecule type" value="Genomic_DNA"/>
</dbReference>
<dbReference type="Gene3D" id="3.40.1620.10">
    <property type="entry name" value="YefM-like domain"/>
    <property type="match status" value="1"/>
</dbReference>
<comment type="similarity">
    <text evidence="1 2">Belongs to the phD/YefM antitoxin family.</text>
</comment>
<evidence type="ECO:0000313" key="5">
    <source>
        <dbReference type="Proteomes" id="UP001296706"/>
    </source>
</evidence>
<evidence type="ECO:0000256" key="2">
    <source>
        <dbReference type="RuleBase" id="RU362080"/>
    </source>
</evidence>
<dbReference type="RefSeq" id="WP_169394630.1">
    <property type="nucleotide sequence ID" value="NZ_BAAAJH010000017.1"/>
</dbReference>
<dbReference type="Proteomes" id="UP001296706">
    <property type="component" value="Unassembled WGS sequence"/>
</dbReference>
<evidence type="ECO:0000256" key="3">
    <source>
        <dbReference type="SAM" id="MobiDB-lite"/>
    </source>
</evidence>
<reference evidence="4 5" key="1">
    <citation type="submission" date="2020-04" db="EMBL/GenBank/DDBJ databases">
        <authorList>
            <person name="Klaysubun C."/>
            <person name="Duangmal K."/>
            <person name="Lipun K."/>
        </authorList>
    </citation>
    <scope>NUCLEOTIDE SEQUENCE [LARGE SCALE GENOMIC DNA]</scope>
    <source>
        <strain evidence="4 5">JCM 11839</strain>
    </source>
</reference>
<evidence type="ECO:0000313" key="4">
    <source>
        <dbReference type="EMBL" id="NMH76558.1"/>
    </source>
</evidence>
<comment type="function">
    <text evidence="2">Antitoxin component of a type II toxin-antitoxin (TA) system.</text>
</comment>
<accession>A0ABX1R864</accession>
<feature type="region of interest" description="Disordered" evidence="3">
    <location>
        <begin position="63"/>
        <end position="84"/>
    </location>
</feature>
<comment type="caution">
    <text evidence="4">The sequence shown here is derived from an EMBL/GenBank/DDBJ whole genome shotgun (WGS) entry which is preliminary data.</text>
</comment>
<dbReference type="InterPro" id="IPR036165">
    <property type="entry name" value="YefM-like_sf"/>
</dbReference>
<dbReference type="Pfam" id="PF02604">
    <property type="entry name" value="PhdYeFM_antitox"/>
    <property type="match status" value="1"/>
</dbReference>